<dbReference type="EMBL" id="NQVE01000072">
    <property type="protein sequence ID" value="RAL50021.1"/>
    <property type="molecule type" value="Genomic_DNA"/>
</dbReference>
<dbReference type="InterPro" id="IPR011009">
    <property type="entry name" value="Kinase-like_dom_sf"/>
</dbReference>
<evidence type="ECO:0000256" key="4">
    <source>
        <dbReference type="ARBA" id="ARBA00022527"/>
    </source>
</evidence>
<keyword evidence="5" id="KW-0808">Transferase</keyword>
<protein>
    <recommendedName>
        <fullName evidence="2">non-specific serine/threonine protein kinase</fullName>
        <ecNumber evidence="2">2.7.11.1</ecNumber>
    </recommendedName>
</protein>
<feature type="region of interest" description="Disordered" evidence="15">
    <location>
        <begin position="33"/>
        <end position="55"/>
    </location>
</feature>
<keyword evidence="9 14" id="KW-0067">ATP-binding</keyword>
<dbReference type="InterPro" id="IPR000719">
    <property type="entry name" value="Prot_kinase_dom"/>
</dbReference>
<gene>
    <name evidence="18" type="ORF">DM860_016797</name>
</gene>
<feature type="domain" description="Protein kinase" evidence="17">
    <location>
        <begin position="133"/>
        <end position="725"/>
    </location>
</feature>
<feature type="compositionally biased region" description="Basic and acidic residues" evidence="15">
    <location>
        <begin position="368"/>
        <end position="378"/>
    </location>
</feature>
<feature type="region of interest" description="Disordered" evidence="15">
    <location>
        <begin position="502"/>
        <end position="521"/>
    </location>
</feature>
<dbReference type="InterPro" id="IPR008271">
    <property type="entry name" value="Ser/Thr_kinase_AS"/>
</dbReference>
<comment type="caution">
    <text evidence="18">The sequence shown here is derived from an EMBL/GenBank/DDBJ whole genome shotgun (WGS) entry which is preliminary data.</text>
</comment>
<dbReference type="Pfam" id="PF00069">
    <property type="entry name" value="Pkinase"/>
    <property type="match status" value="1"/>
</dbReference>
<feature type="transmembrane region" description="Helical" evidence="16">
    <location>
        <begin position="70"/>
        <end position="95"/>
    </location>
</feature>
<evidence type="ECO:0000313" key="18">
    <source>
        <dbReference type="EMBL" id="RAL50021.1"/>
    </source>
</evidence>
<dbReference type="PROSITE" id="PS00107">
    <property type="entry name" value="PROTEIN_KINASE_ATP"/>
    <property type="match status" value="1"/>
</dbReference>
<evidence type="ECO:0000256" key="14">
    <source>
        <dbReference type="PROSITE-ProRule" id="PRU10141"/>
    </source>
</evidence>
<dbReference type="GO" id="GO:0004674">
    <property type="term" value="F:protein serine/threonine kinase activity"/>
    <property type="evidence" value="ECO:0007669"/>
    <property type="project" value="UniProtKB-KW"/>
</dbReference>
<keyword evidence="6 16" id="KW-0812">Transmembrane</keyword>
<evidence type="ECO:0000256" key="16">
    <source>
        <dbReference type="SAM" id="Phobius"/>
    </source>
</evidence>
<dbReference type="Gene3D" id="1.10.510.10">
    <property type="entry name" value="Transferase(Phosphotransferase) domain 1"/>
    <property type="match status" value="2"/>
</dbReference>
<keyword evidence="10 16" id="KW-1133">Transmembrane helix</keyword>
<dbReference type="InterPro" id="IPR044576">
    <property type="entry name" value="At4g25390-like"/>
</dbReference>
<reference evidence="18 19" key="1">
    <citation type="submission" date="2018-06" db="EMBL/GenBank/DDBJ databases">
        <title>The Genome of Cuscuta australis (Dodder) Provides Insight into the Evolution of Plant Parasitism.</title>
        <authorList>
            <person name="Liu H."/>
        </authorList>
    </citation>
    <scope>NUCLEOTIDE SEQUENCE [LARGE SCALE GENOMIC DNA]</scope>
    <source>
        <strain evidence="19">cv. Yunnan</strain>
        <tissue evidence="18">Vines</tissue>
    </source>
</reference>
<feature type="binding site" evidence="14">
    <location>
        <position position="161"/>
    </location>
    <ligand>
        <name>ATP</name>
        <dbReference type="ChEBI" id="CHEBI:30616"/>
    </ligand>
</feature>
<evidence type="ECO:0000256" key="2">
    <source>
        <dbReference type="ARBA" id="ARBA00012513"/>
    </source>
</evidence>
<dbReference type="PANTHER" id="PTHR46821:SF4">
    <property type="entry name" value="OS08G0275200 PROTEIN"/>
    <property type="match status" value="1"/>
</dbReference>
<feature type="compositionally biased region" description="Polar residues" evidence="15">
    <location>
        <begin position="299"/>
        <end position="314"/>
    </location>
</feature>
<evidence type="ECO:0000256" key="3">
    <source>
        <dbReference type="ARBA" id="ARBA00022475"/>
    </source>
</evidence>
<evidence type="ECO:0000256" key="11">
    <source>
        <dbReference type="ARBA" id="ARBA00023136"/>
    </source>
</evidence>
<name>A0A328E0P6_9ASTE</name>
<keyword evidence="8" id="KW-0418">Kinase</keyword>
<evidence type="ECO:0000256" key="1">
    <source>
        <dbReference type="ARBA" id="ARBA00004162"/>
    </source>
</evidence>
<evidence type="ECO:0000256" key="5">
    <source>
        <dbReference type="ARBA" id="ARBA00022679"/>
    </source>
</evidence>
<feature type="region of interest" description="Disordered" evidence="15">
    <location>
        <begin position="368"/>
        <end position="402"/>
    </location>
</feature>
<evidence type="ECO:0000256" key="7">
    <source>
        <dbReference type="ARBA" id="ARBA00022741"/>
    </source>
</evidence>
<evidence type="ECO:0000256" key="8">
    <source>
        <dbReference type="ARBA" id="ARBA00022777"/>
    </source>
</evidence>
<dbReference type="PANTHER" id="PTHR46821">
    <property type="entry name" value="OS07G0586332 PROTEIN"/>
    <property type="match status" value="1"/>
</dbReference>
<dbReference type="PROSITE" id="PS50011">
    <property type="entry name" value="PROTEIN_KINASE_DOM"/>
    <property type="match status" value="1"/>
</dbReference>
<evidence type="ECO:0000256" key="15">
    <source>
        <dbReference type="SAM" id="MobiDB-lite"/>
    </source>
</evidence>
<dbReference type="Gene3D" id="3.30.200.20">
    <property type="entry name" value="Phosphorylase Kinase, domain 1"/>
    <property type="match status" value="1"/>
</dbReference>
<dbReference type="EC" id="2.7.11.1" evidence="2"/>
<evidence type="ECO:0000256" key="12">
    <source>
        <dbReference type="ARBA" id="ARBA00047899"/>
    </source>
</evidence>
<evidence type="ECO:0000256" key="13">
    <source>
        <dbReference type="ARBA" id="ARBA00048679"/>
    </source>
</evidence>
<dbReference type="PROSITE" id="PS00108">
    <property type="entry name" value="PROTEIN_KINASE_ST"/>
    <property type="match status" value="1"/>
</dbReference>
<keyword evidence="19" id="KW-1185">Reference proteome</keyword>
<comment type="catalytic activity">
    <reaction evidence="13">
        <text>L-seryl-[protein] + ATP = O-phospho-L-seryl-[protein] + ADP + H(+)</text>
        <dbReference type="Rhea" id="RHEA:17989"/>
        <dbReference type="Rhea" id="RHEA-COMP:9863"/>
        <dbReference type="Rhea" id="RHEA-COMP:11604"/>
        <dbReference type="ChEBI" id="CHEBI:15378"/>
        <dbReference type="ChEBI" id="CHEBI:29999"/>
        <dbReference type="ChEBI" id="CHEBI:30616"/>
        <dbReference type="ChEBI" id="CHEBI:83421"/>
        <dbReference type="ChEBI" id="CHEBI:456216"/>
        <dbReference type="EC" id="2.7.11.1"/>
    </reaction>
</comment>
<dbReference type="GO" id="GO:0005886">
    <property type="term" value="C:plasma membrane"/>
    <property type="evidence" value="ECO:0007669"/>
    <property type="project" value="UniProtKB-SubCell"/>
</dbReference>
<proteinExistence type="predicted"/>
<keyword evidence="11 16" id="KW-0472">Membrane</keyword>
<feature type="region of interest" description="Disordered" evidence="15">
    <location>
        <begin position="296"/>
        <end position="319"/>
    </location>
</feature>
<evidence type="ECO:0000256" key="10">
    <source>
        <dbReference type="ARBA" id="ARBA00022989"/>
    </source>
</evidence>
<dbReference type="InterPro" id="IPR017441">
    <property type="entry name" value="Protein_kinase_ATP_BS"/>
</dbReference>
<keyword evidence="4" id="KW-0723">Serine/threonine-protein kinase</keyword>
<evidence type="ECO:0000259" key="17">
    <source>
        <dbReference type="PROSITE" id="PS50011"/>
    </source>
</evidence>
<feature type="compositionally biased region" description="Acidic residues" evidence="15">
    <location>
        <begin position="379"/>
        <end position="390"/>
    </location>
</feature>
<evidence type="ECO:0000313" key="19">
    <source>
        <dbReference type="Proteomes" id="UP000249390"/>
    </source>
</evidence>
<feature type="compositionally biased region" description="Basic and acidic residues" evidence="15">
    <location>
        <begin position="40"/>
        <end position="49"/>
    </location>
</feature>
<accession>A0A328E0P6</accession>
<keyword evidence="3" id="KW-1003">Cell membrane</keyword>
<keyword evidence="7 14" id="KW-0547">Nucleotide-binding</keyword>
<evidence type="ECO:0000256" key="9">
    <source>
        <dbReference type="ARBA" id="ARBA00022840"/>
    </source>
</evidence>
<comment type="catalytic activity">
    <reaction evidence="12">
        <text>L-threonyl-[protein] + ATP = O-phospho-L-threonyl-[protein] + ADP + H(+)</text>
        <dbReference type="Rhea" id="RHEA:46608"/>
        <dbReference type="Rhea" id="RHEA-COMP:11060"/>
        <dbReference type="Rhea" id="RHEA-COMP:11605"/>
        <dbReference type="ChEBI" id="CHEBI:15378"/>
        <dbReference type="ChEBI" id="CHEBI:30013"/>
        <dbReference type="ChEBI" id="CHEBI:30616"/>
        <dbReference type="ChEBI" id="CHEBI:61977"/>
        <dbReference type="ChEBI" id="CHEBI:456216"/>
        <dbReference type="EC" id="2.7.11.1"/>
    </reaction>
</comment>
<sequence>MSTNASAVLTSLPFSNYTEYLIDRPTQFERVLRNGSRMPSVRERDESRMPSRQPLSATVPSYPRLIKFTAIFIAITALSSLITLFAIAYFLYYLWYSVLRRSPTSPLFDSNNDPLVKLRRFSYRELSSATHGFSPRNAIGKGGSGTVFRGSLKDGKSVAVKLLDSSSLESERDFQNELLILGGIKSELVVSLVGYCVEKRKRLVVYEYMPNRSLQELLFSETNSGLDWGRRFGIVLDVAKALSFLHLECDPPVVHGDVKPSNVLLDLEFKAKLSDFGLSRLKTDFVGADLFSQEIGGTRSPQDLSGNLGTPTPQEESRDDEVDFAMALQASSSSNPNSFKNSQNFRAPGLNSMNYNAVFDADDKITTGKGKSVEKDWNNDDDGDGDDDEVSSSIGQGKELDLSNNAVSGESIIDHSMLQGRDWWWRQDVSGELCTKDYVMEWIGTQIFHSANPNWDEEGKENVGCVEEVNQTGIPGGKELLELQNKKPRVMKEWWKEEHLDELSRKKNKKKKSANGNNPNKTKCIRSIRFKVPHFDLGKHFAFMAQNSERRCDLERELSFRRGWKKKKKKKKESHCVGGGSDAWSGEIFSRDLSSTTSMRGTLCYVAPEYGRSGYLMEKGDIYSLGVLILVIVSGRRPLHVLNSPMKLERANLVSWCKHLAHSGNVLEVVDEKLGDEYNKDEARLCVNLALACLQRVPELRPDIGDIVKILSGEMCLSSLRFDFLPSPPSKLLHRSMRREKRNAELGFRM</sequence>
<dbReference type="SUPFAM" id="SSF56112">
    <property type="entry name" value="Protein kinase-like (PK-like)"/>
    <property type="match status" value="1"/>
</dbReference>
<evidence type="ECO:0000256" key="6">
    <source>
        <dbReference type="ARBA" id="ARBA00022692"/>
    </source>
</evidence>
<organism evidence="18 19">
    <name type="scientific">Cuscuta australis</name>
    <dbReference type="NCBI Taxonomy" id="267555"/>
    <lineage>
        <taxon>Eukaryota</taxon>
        <taxon>Viridiplantae</taxon>
        <taxon>Streptophyta</taxon>
        <taxon>Embryophyta</taxon>
        <taxon>Tracheophyta</taxon>
        <taxon>Spermatophyta</taxon>
        <taxon>Magnoliopsida</taxon>
        <taxon>eudicotyledons</taxon>
        <taxon>Gunneridae</taxon>
        <taxon>Pentapetalae</taxon>
        <taxon>asterids</taxon>
        <taxon>lamiids</taxon>
        <taxon>Solanales</taxon>
        <taxon>Convolvulaceae</taxon>
        <taxon>Cuscuteae</taxon>
        <taxon>Cuscuta</taxon>
        <taxon>Cuscuta subgen. Grammica</taxon>
        <taxon>Cuscuta sect. Cleistogrammica</taxon>
    </lineage>
</organism>
<dbReference type="SMART" id="SM00220">
    <property type="entry name" value="S_TKc"/>
    <property type="match status" value="1"/>
</dbReference>
<dbReference type="FunFam" id="3.30.200.20:FF:000542">
    <property type="entry name" value="Receptor-like serine/threonine-protein kinase At4g25390"/>
    <property type="match status" value="1"/>
</dbReference>
<dbReference type="GO" id="GO:0005524">
    <property type="term" value="F:ATP binding"/>
    <property type="evidence" value="ECO:0007669"/>
    <property type="project" value="UniProtKB-UniRule"/>
</dbReference>
<dbReference type="AlphaFoldDB" id="A0A328E0P6"/>
<dbReference type="Proteomes" id="UP000249390">
    <property type="component" value="Unassembled WGS sequence"/>
</dbReference>
<comment type="subcellular location">
    <subcellularLocation>
        <location evidence="1">Cell membrane</location>
        <topology evidence="1">Single-pass membrane protein</topology>
    </subcellularLocation>
</comment>
<dbReference type="FunFam" id="1.10.510.10:FF:000780">
    <property type="entry name" value="Receptor-like serine/threonine-protein kinase At4g25390"/>
    <property type="match status" value="1"/>
</dbReference>